<keyword evidence="5" id="KW-1185">Reference proteome</keyword>
<feature type="transmembrane region" description="Helical" evidence="2">
    <location>
        <begin position="297"/>
        <end position="321"/>
    </location>
</feature>
<feature type="transmembrane region" description="Helical" evidence="2">
    <location>
        <begin position="625"/>
        <end position="647"/>
    </location>
</feature>
<feature type="compositionally biased region" description="Basic residues" evidence="1">
    <location>
        <begin position="20"/>
        <end position="31"/>
    </location>
</feature>
<keyword evidence="2" id="KW-1133">Transmembrane helix</keyword>
<proteinExistence type="predicted"/>
<feature type="transmembrane region" description="Helical" evidence="2">
    <location>
        <begin position="547"/>
        <end position="564"/>
    </location>
</feature>
<feature type="transmembrane region" description="Helical" evidence="2">
    <location>
        <begin position="514"/>
        <end position="540"/>
    </location>
</feature>
<feature type="transmembrane region" description="Helical" evidence="2">
    <location>
        <begin position="167"/>
        <end position="189"/>
    </location>
</feature>
<accession>A0A238X902</accession>
<evidence type="ECO:0000313" key="5">
    <source>
        <dbReference type="Proteomes" id="UP000198403"/>
    </source>
</evidence>
<feature type="transmembrane region" description="Helical" evidence="2">
    <location>
        <begin position="105"/>
        <end position="123"/>
    </location>
</feature>
<feature type="transmembrane region" description="Helical" evidence="2">
    <location>
        <begin position="433"/>
        <end position="449"/>
    </location>
</feature>
<gene>
    <name evidence="4" type="ORF">SAMN06272737_11285</name>
</gene>
<dbReference type="AlphaFoldDB" id="A0A238X902"/>
<feature type="transmembrane region" description="Helical" evidence="2">
    <location>
        <begin position="196"/>
        <end position="213"/>
    </location>
</feature>
<feature type="region of interest" description="Disordered" evidence="1">
    <location>
        <begin position="1"/>
        <end position="32"/>
    </location>
</feature>
<keyword evidence="2" id="KW-0812">Transmembrane</keyword>
<feature type="transmembrane region" description="Helical" evidence="2">
    <location>
        <begin position="333"/>
        <end position="356"/>
    </location>
</feature>
<feature type="transmembrane region" description="Helical" evidence="2">
    <location>
        <begin position="596"/>
        <end position="618"/>
    </location>
</feature>
<dbReference type="PANTHER" id="PTHR43849">
    <property type="entry name" value="BLL3936 PROTEIN"/>
    <property type="match status" value="1"/>
</dbReference>
<feature type="transmembrane region" description="Helical" evidence="2">
    <location>
        <begin position="470"/>
        <end position="494"/>
    </location>
</feature>
<dbReference type="PANTHER" id="PTHR43849:SF2">
    <property type="entry name" value="BLL3936 PROTEIN"/>
    <property type="match status" value="1"/>
</dbReference>
<evidence type="ECO:0000256" key="1">
    <source>
        <dbReference type="SAM" id="MobiDB-lite"/>
    </source>
</evidence>
<feature type="region of interest" description="Disordered" evidence="1">
    <location>
        <begin position="696"/>
        <end position="763"/>
    </location>
</feature>
<name>A0A238X902_9ACTN</name>
<feature type="transmembrane region" description="Helical" evidence="2">
    <location>
        <begin position="143"/>
        <end position="161"/>
    </location>
</feature>
<evidence type="ECO:0000313" key="4">
    <source>
        <dbReference type="EMBL" id="SNR55535.1"/>
    </source>
</evidence>
<dbReference type="Proteomes" id="UP000198403">
    <property type="component" value="Unassembled WGS sequence"/>
</dbReference>
<feature type="transmembrane region" description="Helical" evidence="2">
    <location>
        <begin position="368"/>
        <end position="387"/>
    </location>
</feature>
<evidence type="ECO:0000256" key="2">
    <source>
        <dbReference type="SAM" id="Phobius"/>
    </source>
</evidence>
<dbReference type="InterPro" id="IPR010656">
    <property type="entry name" value="DctM"/>
</dbReference>
<feature type="domain" description="TRAP C4-dicarboxylate transport system permease DctM subunit" evidence="3">
    <location>
        <begin position="184"/>
        <end position="603"/>
    </location>
</feature>
<dbReference type="Pfam" id="PF06808">
    <property type="entry name" value="DctM"/>
    <property type="match status" value="1"/>
</dbReference>
<feature type="transmembrane region" description="Helical" evidence="2">
    <location>
        <begin position="659"/>
        <end position="687"/>
    </location>
</feature>
<dbReference type="EMBL" id="FZNO01000012">
    <property type="protein sequence ID" value="SNR55535.1"/>
    <property type="molecule type" value="Genomic_DNA"/>
</dbReference>
<keyword evidence="2" id="KW-0472">Membrane</keyword>
<sequence length="763" mass="79351">MKLLGRGRAATADHPQRAGHSPHHHLAHSAGHRPSGVLDAATIDESGHGKRIDPDQIDEEALLAEFEAEKPARHLVGIPGMVGAVVGVGLSLYALYWVFNPMPRQVYLPTFLSIGLFLTFLTYRGWGRSDKAKASGKPDHPNVLDWVLALASLAPGFYMVADWQGFFRRAVLPTDVDLLMGTLLVVLILEAARRTVGVLVPLVVISFLAYAYFGSSMPSPFTTADFQWSRLIGHNVMGTQGIFGTPLEVAATYIILFTVYGAVLAASGATKFFIDLSFAAFGQSPAGPGRTVTLSGFLLGTVSGSGVATTVTLGGFGWPLLRKAGYPAEAGGGVLAAAGIGAILSPPTLGAAAFIIAELLNVSYLEVLVWATIPTILYYLGIILAIEMDARRHGTHKVDVDSQSAWKLFLRFGYHFSSLIAIVGFMALGYTPFRAVVYATALAFVLSFLDRQHWITPQRVWHSLSQGATGALSVIPVMAVAGIIVGVMTLTGLALRLAGIIVDLAGGSLPLTALLSAIVVVLLGLAVPVTASFIIAFVIISPALQQVGVEPFAAAMFIFYYAVLSEVSPPTALSPFAAAAITGGKPVKTMWLTWKYTLPAFLVPFIFVLSENGVGLLFEGDWSTVLIAFVASVFAVSALAVVTGAWLLGPAKIPERLLFAVAAVALLVMTPLYMAIGAAFIVAGVVVHLVGRRNAGGGDASTPEGTGTDDAAALSDAPTGASGATGASGPTGAAVAGSPTGRSTTGGGATTGGATSVDRDPGR</sequence>
<reference evidence="4 5" key="1">
    <citation type="submission" date="2017-06" db="EMBL/GenBank/DDBJ databases">
        <authorList>
            <person name="Kim H.J."/>
            <person name="Triplett B.A."/>
        </authorList>
    </citation>
    <scope>NUCLEOTIDE SEQUENCE [LARGE SCALE GENOMIC DNA]</scope>
    <source>
        <strain evidence="4 5">DSM 44272</strain>
    </source>
</reference>
<dbReference type="NCBIfam" id="TIGR02123">
    <property type="entry name" value="TRAP_fused"/>
    <property type="match status" value="1"/>
</dbReference>
<dbReference type="InterPro" id="IPR011853">
    <property type="entry name" value="TRAP_DctM-Dct_fused"/>
</dbReference>
<evidence type="ECO:0000259" key="3">
    <source>
        <dbReference type="Pfam" id="PF06808"/>
    </source>
</evidence>
<organism evidence="4 5">
    <name type="scientific">Blastococcus mobilis</name>
    <dbReference type="NCBI Taxonomy" id="1938746"/>
    <lineage>
        <taxon>Bacteria</taxon>
        <taxon>Bacillati</taxon>
        <taxon>Actinomycetota</taxon>
        <taxon>Actinomycetes</taxon>
        <taxon>Geodermatophilales</taxon>
        <taxon>Geodermatophilaceae</taxon>
        <taxon>Blastococcus</taxon>
    </lineage>
</organism>
<protein>
    <submittedName>
        <fullName evidence="4">TRAP transporter, 4TM/12TM fusion protein</fullName>
    </submittedName>
</protein>
<feature type="compositionally biased region" description="Low complexity" evidence="1">
    <location>
        <begin position="717"/>
        <end position="743"/>
    </location>
</feature>
<feature type="transmembrane region" description="Helical" evidence="2">
    <location>
        <begin position="75"/>
        <end position="99"/>
    </location>
</feature>
<dbReference type="RefSeq" id="WP_254920601.1">
    <property type="nucleotide sequence ID" value="NZ_FZNO01000012.1"/>
</dbReference>